<protein>
    <recommendedName>
        <fullName evidence="5">Pectinesterase inhibitor domain-containing protein</fullName>
    </recommendedName>
</protein>
<evidence type="ECO:0000256" key="1">
    <source>
        <dbReference type="ARBA" id="ARBA00022729"/>
    </source>
</evidence>
<dbReference type="OrthoDB" id="1304065at2759"/>
<evidence type="ECO:0000259" key="5">
    <source>
        <dbReference type="SMART" id="SM00856"/>
    </source>
</evidence>
<evidence type="ECO:0000313" key="7">
    <source>
        <dbReference type="Proteomes" id="UP000824120"/>
    </source>
</evidence>
<dbReference type="NCBIfam" id="TIGR01614">
    <property type="entry name" value="PME_inhib"/>
    <property type="match status" value="1"/>
</dbReference>
<feature type="chain" id="PRO_5039903858" description="Pectinesterase inhibitor domain-containing protein" evidence="4">
    <location>
        <begin position="25"/>
        <end position="212"/>
    </location>
</feature>
<proteinExistence type="inferred from homology"/>
<feature type="domain" description="Pectinesterase inhibitor" evidence="5">
    <location>
        <begin position="22"/>
        <end position="166"/>
    </location>
</feature>
<evidence type="ECO:0000313" key="6">
    <source>
        <dbReference type="EMBL" id="KAG5598663.1"/>
    </source>
</evidence>
<comment type="caution">
    <text evidence="6">The sequence shown here is derived from an EMBL/GenBank/DDBJ whole genome shotgun (WGS) entry which is preliminary data.</text>
</comment>
<keyword evidence="2" id="KW-1015">Disulfide bond</keyword>
<dbReference type="Gene3D" id="1.20.140.40">
    <property type="entry name" value="Invertase/pectin methylesterase inhibitor family protein"/>
    <property type="match status" value="1"/>
</dbReference>
<evidence type="ECO:0000256" key="2">
    <source>
        <dbReference type="ARBA" id="ARBA00023157"/>
    </source>
</evidence>
<sequence>MAISSSSTLVLYLIVAFLITPSTSNYLSQVCIKSKYPKFCLESYGLNPHRSPSQLTAEAIYLALPIVSKSIRKIDAFLNHTNNDNLKEIYNICLNYYQSTNDEFKLSVQDYMIKGLYSSVNAAGNFAQDAAFYCESAFQGILGYVYRSTLTKDNEYLEMYGNIIVSASVHDQLDPDIPVGTRGDRCGRRKGNSRKIGEIRTKNWLSQQALPI</sequence>
<dbReference type="InterPro" id="IPR034086">
    <property type="entry name" value="PMEI_plant"/>
</dbReference>
<reference evidence="6 7" key="1">
    <citation type="submission" date="2020-09" db="EMBL/GenBank/DDBJ databases">
        <title>De no assembly of potato wild relative species, Solanum commersonii.</title>
        <authorList>
            <person name="Cho K."/>
        </authorList>
    </citation>
    <scope>NUCLEOTIDE SEQUENCE [LARGE SCALE GENOMIC DNA]</scope>
    <source>
        <strain evidence="6">LZ3.2</strain>
        <tissue evidence="6">Leaf</tissue>
    </source>
</reference>
<dbReference type="AlphaFoldDB" id="A0A9J5YFR2"/>
<dbReference type="PANTHER" id="PTHR36710:SF10">
    <property type="entry name" value="PECTINESTERASE INHIBITOR DOMAIN-CONTAINING PROTEIN"/>
    <property type="match status" value="1"/>
</dbReference>
<dbReference type="Pfam" id="PF04043">
    <property type="entry name" value="PMEI"/>
    <property type="match status" value="1"/>
</dbReference>
<dbReference type="PANTHER" id="PTHR36710">
    <property type="entry name" value="PECTINESTERASE INHIBITOR-LIKE"/>
    <property type="match status" value="1"/>
</dbReference>
<dbReference type="GO" id="GO:0046910">
    <property type="term" value="F:pectinesterase inhibitor activity"/>
    <property type="evidence" value="ECO:0007669"/>
    <property type="project" value="InterPro"/>
</dbReference>
<dbReference type="InterPro" id="IPR052421">
    <property type="entry name" value="PCW_Enzyme_Inhibitor"/>
</dbReference>
<gene>
    <name evidence="6" type="ORF">H5410_030033</name>
</gene>
<evidence type="ECO:0000256" key="3">
    <source>
        <dbReference type="ARBA" id="ARBA00038471"/>
    </source>
</evidence>
<dbReference type="EMBL" id="JACXVP010000006">
    <property type="protein sequence ID" value="KAG5598663.1"/>
    <property type="molecule type" value="Genomic_DNA"/>
</dbReference>
<dbReference type="InterPro" id="IPR006501">
    <property type="entry name" value="Pectinesterase_inhib_dom"/>
</dbReference>
<accession>A0A9J5YFR2</accession>
<comment type="similarity">
    <text evidence="3">Belongs to the PMEI family.</text>
</comment>
<evidence type="ECO:0000256" key="4">
    <source>
        <dbReference type="SAM" id="SignalP"/>
    </source>
</evidence>
<dbReference type="CDD" id="cd15797">
    <property type="entry name" value="PMEI"/>
    <property type="match status" value="1"/>
</dbReference>
<organism evidence="6 7">
    <name type="scientific">Solanum commersonii</name>
    <name type="common">Commerson's wild potato</name>
    <name type="synonym">Commerson's nightshade</name>
    <dbReference type="NCBI Taxonomy" id="4109"/>
    <lineage>
        <taxon>Eukaryota</taxon>
        <taxon>Viridiplantae</taxon>
        <taxon>Streptophyta</taxon>
        <taxon>Embryophyta</taxon>
        <taxon>Tracheophyta</taxon>
        <taxon>Spermatophyta</taxon>
        <taxon>Magnoliopsida</taxon>
        <taxon>eudicotyledons</taxon>
        <taxon>Gunneridae</taxon>
        <taxon>Pentapetalae</taxon>
        <taxon>asterids</taxon>
        <taxon>lamiids</taxon>
        <taxon>Solanales</taxon>
        <taxon>Solanaceae</taxon>
        <taxon>Solanoideae</taxon>
        <taxon>Solaneae</taxon>
        <taxon>Solanum</taxon>
    </lineage>
</organism>
<keyword evidence="1 4" id="KW-0732">Signal</keyword>
<keyword evidence="7" id="KW-1185">Reference proteome</keyword>
<name>A0A9J5YFR2_SOLCO</name>
<dbReference type="InterPro" id="IPR035513">
    <property type="entry name" value="Invertase/methylesterase_inhib"/>
</dbReference>
<feature type="signal peptide" evidence="4">
    <location>
        <begin position="1"/>
        <end position="24"/>
    </location>
</feature>
<dbReference type="SUPFAM" id="SSF101148">
    <property type="entry name" value="Plant invertase/pectin methylesterase inhibitor"/>
    <property type="match status" value="1"/>
</dbReference>
<dbReference type="SMART" id="SM00856">
    <property type="entry name" value="PMEI"/>
    <property type="match status" value="1"/>
</dbReference>
<dbReference type="Proteomes" id="UP000824120">
    <property type="component" value="Chromosome 6"/>
</dbReference>